<dbReference type="EC" id="2.5.1.78" evidence="3 7"/>
<dbReference type="InterPro" id="IPR036467">
    <property type="entry name" value="LS/RS_sf"/>
</dbReference>
<keyword evidence="5 7" id="KW-0808">Transferase</keyword>
<dbReference type="RefSeq" id="WP_053940387.1">
    <property type="nucleotide sequence ID" value="NZ_CP009253.1"/>
</dbReference>
<dbReference type="InterPro" id="IPR002180">
    <property type="entry name" value="LS/RS"/>
</dbReference>
<dbReference type="UniPathway" id="UPA00275">
    <property type="reaction ID" value="UER00404"/>
</dbReference>
<evidence type="ECO:0000256" key="3">
    <source>
        <dbReference type="ARBA" id="ARBA00012664"/>
    </source>
</evidence>
<feature type="binding site" evidence="7">
    <location>
        <begin position="57"/>
        <end position="59"/>
    </location>
    <ligand>
        <name>5-amino-6-(D-ribitylamino)uracil</name>
        <dbReference type="ChEBI" id="CHEBI:15934"/>
    </ligand>
</feature>
<comment type="catalytic activity">
    <reaction evidence="6 7">
        <text>(2S)-2-hydroxy-3-oxobutyl phosphate + 5-amino-6-(D-ribitylamino)uracil = 6,7-dimethyl-8-(1-D-ribityl)lumazine + phosphate + 2 H2O + H(+)</text>
        <dbReference type="Rhea" id="RHEA:26152"/>
        <dbReference type="ChEBI" id="CHEBI:15377"/>
        <dbReference type="ChEBI" id="CHEBI:15378"/>
        <dbReference type="ChEBI" id="CHEBI:15934"/>
        <dbReference type="ChEBI" id="CHEBI:43474"/>
        <dbReference type="ChEBI" id="CHEBI:58201"/>
        <dbReference type="ChEBI" id="CHEBI:58830"/>
        <dbReference type="EC" id="2.5.1.78"/>
    </reaction>
</comment>
<dbReference type="EMBL" id="CP009253">
    <property type="protein sequence ID" value="ALD15386.1"/>
    <property type="molecule type" value="Genomic_DNA"/>
</dbReference>
<comment type="function">
    <text evidence="7">Catalyzes the formation of 6,7-dimethyl-8-ribityllumazine by condensation of 5-amino-6-(D-ribitylamino)uracil with 3,4-dihydroxy-2-butanone 4-phosphate. This is the penultimate step in the biosynthesis of riboflavin.</text>
</comment>
<dbReference type="GO" id="GO:0009231">
    <property type="term" value="P:riboflavin biosynthetic process"/>
    <property type="evidence" value="ECO:0007669"/>
    <property type="project" value="UniProtKB-UniRule"/>
</dbReference>
<dbReference type="Pfam" id="PF00885">
    <property type="entry name" value="DMRL_synthase"/>
    <property type="match status" value="1"/>
</dbReference>
<gene>
    <name evidence="7 8" type="primary">ribH</name>
    <name evidence="8" type="ORF">IX46_02370</name>
</gene>
<feature type="binding site" evidence="7">
    <location>
        <position position="114"/>
    </location>
    <ligand>
        <name>5-amino-6-(D-ribitylamino)uracil</name>
        <dbReference type="ChEBI" id="CHEBI:15934"/>
    </ligand>
</feature>
<organism evidence="8 9">
    <name type="scientific">Buchnera aphidicola</name>
    <name type="common">Aphis glycines</name>
    <dbReference type="NCBI Taxonomy" id="1265350"/>
    <lineage>
        <taxon>Bacteria</taxon>
        <taxon>Pseudomonadati</taxon>
        <taxon>Pseudomonadota</taxon>
        <taxon>Gammaproteobacteria</taxon>
        <taxon>Enterobacterales</taxon>
        <taxon>Erwiniaceae</taxon>
        <taxon>Buchnera</taxon>
    </lineage>
</organism>
<dbReference type="PATRIC" id="fig|1265350.3.peg.449"/>
<evidence type="ECO:0000256" key="4">
    <source>
        <dbReference type="ARBA" id="ARBA00022619"/>
    </source>
</evidence>
<reference evidence="8 9" key="1">
    <citation type="journal article" date="2015" name="J Genomics">
        <title>Whole Genome Sequence of the Soybean Aphid Endosymbiont Buchnera aphidicola and Genetic Differentiation among Biotype-Specific Strains.</title>
        <authorList>
            <person name="Cassone B.J."/>
            <person name="Wenger J.A."/>
            <person name="Michel A.P."/>
        </authorList>
    </citation>
    <scope>NUCLEOTIDE SEQUENCE [LARGE SCALE GENOMIC DNA]</scope>
    <source>
        <strain evidence="8 9">BAg</strain>
    </source>
</reference>
<dbReference type="InterPro" id="IPR034964">
    <property type="entry name" value="LS"/>
</dbReference>
<dbReference type="HAMAP" id="MF_00178">
    <property type="entry name" value="Lumazine_synth"/>
    <property type="match status" value="1"/>
</dbReference>
<evidence type="ECO:0000313" key="8">
    <source>
        <dbReference type="EMBL" id="ALD15386.1"/>
    </source>
</evidence>
<comment type="similarity">
    <text evidence="2 7">Belongs to the DMRL synthase family.</text>
</comment>
<dbReference type="NCBIfam" id="NF000812">
    <property type="entry name" value="PRK00061.1-4"/>
    <property type="match status" value="1"/>
</dbReference>
<feature type="binding site" evidence="7">
    <location>
        <begin position="86"/>
        <end position="87"/>
    </location>
    <ligand>
        <name>(2S)-2-hydroxy-3-oxobutyl phosphate</name>
        <dbReference type="ChEBI" id="CHEBI:58830"/>
    </ligand>
</feature>
<name>A0A0M3RSK8_9GAMM</name>
<dbReference type="CDD" id="cd09209">
    <property type="entry name" value="Lumazine_synthase-I"/>
    <property type="match status" value="1"/>
</dbReference>
<dbReference type="PANTHER" id="PTHR21058">
    <property type="entry name" value="6,7-DIMETHYL-8-RIBITYLLUMAZINE SYNTHASE DMRL SYNTHASE LUMAZINE SYNTHASE"/>
    <property type="match status" value="1"/>
</dbReference>
<accession>A0A0M3RSK8</accession>
<dbReference type="AlphaFoldDB" id="A0A0M3RSK8"/>
<evidence type="ECO:0000313" key="9">
    <source>
        <dbReference type="Proteomes" id="UP000066321"/>
    </source>
</evidence>
<dbReference type="GO" id="GO:0005829">
    <property type="term" value="C:cytosol"/>
    <property type="evidence" value="ECO:0007669"/>
    <property type="project" value="TreeGrafter"/>
</dbReference>
<feature type="binding site" evidence="7">
    <location>
        <begin position="81"/>
        <end position="83"/>
    </location>
    <ligand>
        <name>5-amino-6-(D-ribitylamino)uracil</name>
        <dbReference type="ChEBI" id="CHEBI:15934"/>
    </ligand>
</feature>
<dbReference type="PANTHER" id="PTHR21058:SF0">
    <property type="entry name" value="6,7-DIMETHYL-8-RIBITYLLUMAZINE SYNTHASE"/>
    <property type="match status" value="1"/>
</dbReference>
<sequence>MKIIQSGITNQTASIAVIISRFNQFVNNNLLFGALDTLTRIGQIKEDKIFKIYVPGAYEIPLIAKYIAKNKKYDAIITIGTIIKGSTDHFKYISSNVYNNLSKISIKYLIPITLGILTANNLEQSIERSGLKMGNKGSEAALAALEMINIISKLKEKMIKS</sequence>
<comment type="pathway">
    <text evidence="1 7">Cofactor biosynthesis; riboflavin biosynthesis; riboflavin from 2-hydroxy-3-oxobutyl phosphate and 5-amino-6-(D-ribitylamino)uracil: step 1/2.</text>
</comment>
<protein>
    <recommendedName>
        <fullName evidence="3 7">6,7-dimethyl-8-ribityllumazine synthase</fullName>
        <shortName evidence="7">DMRL synthase</shortName>
        <shortName evidence="7">LS</shortName>
        <shortName evidence="7">Lumazine synthase</shortName>
        <ecNumber evidence="3 7">2.5.1.78</ecNumber>
    </recommendedName>
</protein>
<dbReference type="Proteomes" id="UP000066321">
    <property type="component" value="Chromosome"/>
</dbReference>
<evidence type="ECO:0000256" key="6">
    <source>
        <dbReference type="ARBA" id="ARBA00048785"/>
    </source>
</evidence>
<evidence type="ECO:0000256" key="2">
    <source>
        <dbReference type="ARBA" id="ARBA00007424"/>
    </source>
</evidence>
<feature type="active site" description="Proton donor" evidence="7">
    <location>
        <position position="89"/>
    </location>
</feature>
<comment type="subunit">
    <text evidence="7">Forms an icosahedral capsid composed of 60 subunits, arranged as a dodecamer of pentamers.</text>
</comment>
<dbReference type="SUPFAM" id="SSF52121">
    <property type="entry name" value="Lumazine synthase"/>
    <property type="match status" value="1"/>
</dbReference>
<dbReference type="KEGG" id="baph:IX46_02370"/>
<dbReference type="NCBIfam" id="TIGR00114">
    <property type="entry name" value="lumazine-synth"/>
    <property type="match status" value="1"/>
</dbReference>
<evidence type="ECO:0000256" key="1">
    <source>
        <dbReference type="ARBA" id="ARBA00004917"/>
    </source>
</evidence>
<evidence type="ECO:0000256" key="7">
    <source>
        <dbReference type="HAMAP-Rule" id="MF_00178"/>
    </source>
</evidence>
<keyword evidence="4 7" id="KW-0686">Riboflavin biosynthesis</keyword>
<dbReference type="OrthoDB" id="9809709at2"/>
<dbReference type="GO" id="GO:0000906">
    <property type="term" value="F:6,7-dimethyl-8-ribityllumazine synthase activity"/>
    <property type="evidence" value="ECO:0007669"/>
    <property type="project" value="UniProtKB-UniRule"/>
</dbReference>
<dbReference type="Gene3D" id="3.40.50.960">
    <property type="entry name" value="Lumazine/riboflavin synthase"/>
    <property type="match status" value="1"/>
</dbReference>
<dbReference type="STRING" id="1265350.IX46_02370"/>
<feature type="binding site" evidence="7">
    <location>
        <position position="128"/>
    </location>
    <ligand>
        <name>(2S)-2-hydroxy-3-oxobutyl phosphate</name>
        <dbReference type="ChEBI" id="CHEBI:58830"/>
    </ligand>
</feature>
<evidence type="ECO:0000256" key="5">
    <source>
        <dbReference type="ARBA" id="ARBA00022679"/>
    </source>
</evidence>
<dbReference type="GO" id="GO:0009349">
    <property type="term" value="C:riboflavin synthase complex"/>
    <property type="evidence" value="ECO:0007669"/>
    <property type="project" value="UniProtKB-UniRule"/>
</dbReference>
<proteinExistence type="inferred from homology"/>
<feature type="binding site" evidence="7">
    <location>
        <position position="22"/>
    </location>
    <ligand>
        <name>5-amino-6-(D-ribitylamino)uracil</name>
        <dbReference type="ChEBI" id="CHEBI:15934"/>
    </ligand>
</feature>